<evidence type="ECO:0000256" key="9">
    <source>
        <dbReference type="ARBA" id="ARBA00023069"/>
    </source>
</evidence>
<evidence type="ECO:0000313" key="15">
    <source>
        <dbReference type="EMBL" id="CEK60038.1"/>
    </source>
</evidence>
<protein>
    <recommendedName>
        <fullName evidence="3">Ciliogenesis and planar polarity effector 2</fullName>
    </recommendedName>
    <alternativeName>
        <fullName evidence="13">REM2- and Rab-like small GTPase 1</fullName>
    </alternativeName>
</protein>
<evidence type="ECO:0000256" key="1">
    <source>
        <dbReference type="ARBA" id="ARBA00004120"/>
    </source>
</evidence>
<evidence type="ECO:0000256" key="13">
    <source>
        <dbReference type="ARBA" id="ARBA00030243"/>
    </source>
</evidence>
<keyword evidence="11" id="KW-0206">Cytoskeleton</keyword>
<dbReference type="SUPFAM" id="SSF52540">
    <property type="entry name" value="P-loop containing nucleoside triphosphate hydrolases"/>
    <property type="match status" value="1"/>
</dbReference>
<evidence type="ECO:0000256" key="11">
    <source>
        <dbReference type="ARBA" id="ARBA00023212"/>
    </source>
</evidence>
<evidence type="ECO:0000256" key="8">
    <source>
        <dbReference type="ARBA" id="ARBA00022927"/>
    </source>
</evidence>
<dbReference type="InterPro" id="IPR001806">
    <property type="entry name" value="Small_GTPase"/>
</dbReference>
<evidence type="ECO:0000256" key="3">
    <source>
        <dbReference type="ARBA" id="ARBA00021423"/>
    </source>
</evidence>
<evidence type="ECO:0000256" key="10">
    <source>
        <dbReference type="ARBA" id="ARBA00023134"/>
    </source>
</evidence>
<dbReference type="Pfam" id="PF00071">
    <property type="entry name" value="Ras"/>
    <property type="match status" value="1"/>
</dbReference>
<evidence type="ECO:0000256" key="6">
    <source>
        <dbReference type="ARBA" id="ARBA00022490"/>
    </source>
</evidence>
<dbReference type="InterPro" id="IPR027417">
    <property type="entry name" value="P-loop_NTPase"/>
</dbReference>
<keyword evidence="4" id="KW-0813">Transport</keyword>
<dbReference type="GO" id="GO:0003924">
    <property type="term" value="F:GTPase activity"/>
    <property type="evidence" value="ECO:0007669"/>
    <property type="project" value="InterPro"/>
</dbReference>
<comment type="subcellular location">
    <subcellularLocation>
        <location evidence="1">Cytoplasm</location>
        <location evidence="1">Cytoskeleton</location>
        <location evidence="1">Cilium basal body</location>
    </subcellularLocation>
</comment>
<dbReference type="Gene3D" id="3.40.50.300">
    <property type="entry name" value="P-loop containing nucleotide triphosphate hydrolases"/>
    <property type="match status" value="1"/>
</dbReference>
<keyword evidence="10" id="KW-0547">Nucleotide-binding</keyword>
<dbReference type="EMBL" id="HACG01013172">
    <property type="protein sequence ID" value="CEK60037.1"/>
    <property type="molecule type" value="Transcribed_RNA"/>
</dbReference>
<dbReference type="EMBL" id="HACG01013173">
    <property type="protein sequence ID" value="CEK60038.1"/>
    <property type="molecule type" value="Transcribed_RNA"/>
</dbReference>
<dbReference type="GO" id="GO:0030030">
    <property type="term" value="P:cell projection organization"/>
    <property type="evidence" value="ECO:0007669"/>
    <property type="project" value="UniProtKB-KW"/>
</dbReference>
<evidence type="ECO:0000256" key="2">
    <source>
        <dbReference type="ARBA" id="ARBA00006270"/>
    </source>
</evidence>
<evidence type="ECO:0000256" key="5">
    <source>
        <dbReference type="ARBA" id="ARBA00022483"/>
    </source>
</evidence>
<keyword evidence="7" id="KW-0970">Cilium biogenesis/degradation</keyword>
<dbReference type="InterPro" id="IPR039677">
    <property type="entry name" value="RSG1"/>
</dbReference>
<keyword evidence="9" id="KW-0969">Cilium</keyword>
<dbReference type="GO" id="GO:0005525">
    <property type="term" value="F:GTP binding"/>
    <property type="evidence" value="ECO:0007669"/>
    <property type="project" value="UniProtKB-KW"/>
</dbReference>
<organism evidence="14">
    <name type="scientific">Arion vulgaris</name>
    <dbReference type="NCBI Taxonomy" id="1028688"/>
    <lineage>
        <taxon>Eukaryota</taxon>
        <taxon>Metazoa</taxon>
        <taxon>Spiralia</taxon>
        <taxon>Lophotrochozoa</taxon>
        <taxon>Mollusca</taxon>
        <taxon>Gastropoda</taxon>
        <taxon>Heterobranchia</taxon>
        <taxon>Euthyneura</taxon>
        <taxon>Panpulmonata</taxon>
        <taxon>Eupulmonata</taxon>
        <taxon>Stylommatophora</taxon>
        <taxon>Helicina</taxon>
        <taxon>Arionoidea</taxon>
        <taxon>Arionidae</taxon>
        <taxon>Arion</taxon>
    </lineage>
</organism>
<dbReference type="GO" id="GO:0006887">
    <property type="term" value="P:exocytosis"/>
    <property type="evidence" value="ECO:0007669"/>
    <property type="project" value="UniProtKB-KW"/>
</dbReference>
<dbReference type="GO" id="GO:0015031">
    <property type="term" value="P:protein transport"/>
    <property type="evidence" value="ECO:0007669"/>
    <property type="project" value="UniProtKB-KW"/>
</dbReference>
<dbReference type="CDD" id="cd00882">
    <property type="entry name" value="Ras_like_GTPase"/>
    <property type="match status" value="1"/>
</dbReference>
<evidence type="ECO:0000313" key="14">
    <source>
        <dbReference type="EMBL" id="CEK60037.1"/>
    </source>
</evidence>
<evidence type="ECO:0000256" key="12">
    <source>
        <dbReference type="ARBA" id="ARBA00023273"/>
    </source>
</evidence>
<accession>A0A0B6YVB5</accession>
<dbReference type="PANTHER" id="PTHR14983">
    <property type="entry name" value="CILIOGENESIS AND PLANAR POLARITY EFFECTOR 2"/>
    <property type="match status" value="1"/>
</dbReference>
<keyword evidence="5" id="KW-0268">Exocytosis</keyword>
<name>A0A0B6YVB5_9EUPU</name>
<keyword evidence="12" id="KW-0966">Cell projection</keyword>
<dbReference type="AlphaFoldDB" id="A0A0B6YVB5"/>
<dbReference type="PANTHER" id="PTHR14983:SF1">
    <property type="entry name" value="CILIOGENESIS AND PLANAR POLARITY EFFECTOR 2"/>
    <property type="match status" value="1"/>
</dbReference>
<keyword evidence="8" id="KW-0653">Protein transport</keyword>
<proteinExistence type="inferred from homology"/>
<comment type="similarity">
    <text evidence="2">Belongs to the small GTPase superfamily. Rab family.</text>
</comment>
<evidence type="ECO:0000256" key="7">
    <source>
        <dbReference type="ARBA" id="ARBA00022794"/>
    </source>
</evidence>
<keyword evidence="6" id="KW-0963">Cytoplasm</keyword>
<sequence>MDTTFPSESLIVQDWLHTPEGTDVLRTITVNNGSRLRSYGLLERPNLPPGCLLEDVHYKMIVVGKCSVGKTSTIAHLCGRPIPDIHSETAGIQTNKMYWPVKITHLNKRVLMNLTFWDTGEISGKKFDHILPACKAGLDGILYLFSFIDKSSWEELPHLIARFTDPGDKLAKIVIGTKFDQYAHSEVSQRELRSFESRWQTPVLKISNVPNSDDGNNLNDIIPIMNCICEHLWQRDVFKEERK</sequence>
<gene>
    <name evidence="14" type="primary">ORF38222</name>
    <name evidence="15" type="synonym">ORF38224</name>
</gene>
<reference evidence="14" key="1">
    <citation type="submission" date="2014-12" db="EMBL/GenBank/DDBJ databases">
        <title>Insight into the proteome of Arion vulgaris.</title>
        <authorList>
            <person name="Aradska J."/>
            <person name="Bulat T."/>
            <person name="Smidak R."/>
            <person name="Sarate P."/>
            <person name="Gangsoo J."/>
            <person name="Sialana F."/>
            <person name="Bilban M."/>
            <person name="Lubec G."/>
        </authorList>
    </citation>
    <scope>NUCLEOTIDE SEQUENCE</scope>
    <source>
        <tissue evidence="14">Skin</tissue>
    </source>
</reference>
<evidence type="ECO:0000256" key="4">
    <source>
        <dbReference type="ARBA" id="ARBA00022448"/>
    </source>
</evidence>
<keyword evidence="10" id="KW-0342">GTP-binding</keyword>